<evidence type="ECO:0000256" key="4">
    <source>
        <dbReference type="HAMAP-Rule" id="MF_00688"/>
    </source>
</evidence>
<comment type="catalytic activity">
    <reaction evidence="4">
        <text>N-terminal L-lysyl-[protein] + L-leucyl-tRNA(Leu) = N-terminal L-leucyl-L-lysyl-[protein] + tRNA(Leu) + H(+)</text>
        <dbReference type="Rhea" id="RHEA:12340"/>
        <dbReference type="Rhea" id="RHEA-COMP:9613"/>
        <dbReference type="Rhea" id="RHEA-COMP:9622"/>
        <dbReference type="Rhea" id="RHEA-COMP:12670"/>
        <dbReference type="Rhea" id="RHEA-COMP:12671"/>
        <dbReference type="ChEBI" id="CHEBI:15378"/>
        <dbReference type="ChEBI" id="CHEBI:65249"/>
        <dbReference type="ChEBI" id="CHEBI:78442"/>
        <dbReference type="ChEBI" id="CHEBI:78494"/>
        <dbReference type="ChEBI" id="CHEBI:133043"/>
        <dbReference type="EC" id="2.3.2.6"/>
    </reaction>
</comment>
<dbReference type="Pfam" id="PF03588">
    <property type="entry name" value="Leu_Phe_trans"/>
    <property type="match status" value="1"/>
</dbReference>
<accession>A0ABV6C915</accession>
<comment type="subcellular location">
    <subcellularLocation>
        <location evidence="4">Cytoplasm</location>
    </subcellularLocation>
</comment>
<dbReference type="EMBL" id="JBHLXE010000048">
    <property type="protein sequence ID" value="MFC0179464.1"/>
    <property type="molecule type" value="Genomic_DNA"/>
</dbReference>
<comment type="similarity">
    <text evidence="4">Belongs to the L/F-transferase family.</text>
</comment>
<dbReference type="EC" id="2.3.2.6" evidence="4"/>
<dbReference type="SUPFAM" id="SSF55729">
    <property type="entry name" value="Acyl-CoA N-acyltransferases (Nat)"/>
    <property type="match status" value="1"/>
</dbReference>
<dbReference type="PANTHER" id="PTHR30098">
    <property type="entry name" value="LEUCYL/PHENYLALANYL-TRNA--PROTEIN TRANSFERASE"/>
    <property type="match status" value="1"/>
</dbReference>
<dbReference type="PANTHER" id="PTHR30098:SF2">
    <property type="entry name" value="LEUCYL_PHENYLALANYL-TRNA--PROTEIN TRANSFERASE"/>
    <property type="match status" value="1"/>
</dbReference>
<dbReference type="Gene3D" id="3.40.630.70">
    <property type="entry name" value="Leucyl/phenylalanyl-tRNA-protein transferase, C-terminal domain"/>
    <property type="match status" value="1"/>
</dbReference>
<proteinExistence type="inferred from homology"/>
<dbReference type="Gene3D" id="3.30.70.3550">
    <property type="entry name" value="Leucyl/phenylalanyl-tRNA-protein transferase, N-terminal domain"/>
    <property type="match status" value="1"/>
</dbReference>
<name>A0ABV6C915_9GAMM</name>
<dbReference type="Proteomes" id="UP001589758">
    <property type="component" value="Unassembled WGS sequence"/>
</dbReference>
<organism evidence="5 6">
    <name type="scientific">Thorsellia kenyensis</name>
    <dbReference type="NCBI Taxonomy" id="1549888"/>
    <lineage>
        <taxon>Bacteria</taxon>
        <taxon>Pseudomonadati</taxon>
        <taxon>Pseudomonadota</taxon>
        <taxon>Gammaproteobacteria</taxon>
        <taxon>Enterobacterales</taxon>
        <taxon>Thorselliaceae</taxon>
        <taxon>Thorsellia</taxon>
    </lineage>
</organism>
<keyword evidence="2 4" id="KW-0808">Transferase</keyword>
<comment type="function">
    <text evidence="4">Functions in the N-end rule pathway of protein degradation where it conjugates Leu, Phe and, less efficiently, Met from aminoacyl-tRNAs to the N-termini of proteins containing an N-terminal arginine or lysine.</text>
</comment>
<keyword evidence="3 4" id="KW-0012">Acyltransferase</keyword>
<dbReference type="NCBIfam" id="TIGR00667">
    <property type="entry name" value="aat"/>
    <property type="match status" value="1"/>
</dbReference>
<evidence type="ECO:0000313" key="6">
    <source>
        <dbReference type="Proteomes" id="UP001589758"/>
    </source>
</evidence>
<dbReference type="InterPro" id="IPR042221">
    <property type="entry name" value="Leu/Phe-tRNA_Trfase_N"/>
</dbReference>
<comment type="catalytic activity">
    <reaction evidence="4">
        <text>L-phenylalanyl-tRNA(Phe) + an N-terminal L-alpha-aminoacyl-[protein] = an N-terminal L-phenylalanyl-L-alpha-aminoacyl-[protein] + tRNA(Phe)</text>
        <dbReference type="Rhea" id="RHEA:43632"/>
        <dbReference type="Rhea" id="RHEA-COMP:9668"/>
        <dbReference type="Rhea" id="RHEA-COMP:9699"/>
        <dbReference type="Rhea" id="RHEA-COMP:10636"/>
        <dbReference type="Rhea" id="RHEA-COMP:10637"/>
        <dbReference type="ChEBI" id="CHEBI:78442"/>
        <dbReference type="ChEBI" id="CHEBI:78531"/>
        <dbReference type="ChEBI" id="CHEBI:78597"/>
        <dbReference type="ChEBI" id="CHEBI:83561"/>
        <dbReference type="EC" id="2.3.2.6"/>
    </reaction>
</comment>
<dbReference type="InterPro" id="IPR042203">
    <property type="entry name" value="Leu/Phe-tRNA_Trfase_C"/>
</dbReference>
<dbReference type="GO" id="GO:0008914">
    <property type="term" value="F:leucyl-tRNA--protein transferase activity"/>
    <property type="evidence" value="ECO:0007669"/>
    <property type="project" value="UniProtKB-EC"/>
</dbReference>
<gene>
    <name evidence="4 5" type="primary">aat</name>
    <name evidence="5" type="ORF">ACFFIT_05055</name>
</gene>
<reference evidence="5 6" key="1">
    <citation type="submission" date="2024-09" db="EMBL/GenBank/DDBJ databases">
        <authorList>
            <person name="Sun Q."/>
            <person name="Mori K."/>
        </authorList>
    </citation>
    <scope>NUCLEOTIDE SEQUENCE [LARGE SCALE GENOMIC DNA]</scope>
    <source>
        <strain evidence="5 6">CCM 8545</strain>
    </source>
</reference>
<dbReference type="HAMAP" id="MF_00688">
    <property type="entry name" value="Leu_Phe_trans"/>
    <property type="match status" value="1"/>
</dbReference>
<protein>
    <recommendedName>
        <fullName evidence="4">Leucyl/phenylalanyl-tRNA--protein transferase</fullName>
        <ecNumber evidence="4">2.3.2.6</ecNumber>
    </recommendedName>
    <alternativeName>
        <fullName evidence="4">L/F-transferase</fullName>
    </alternativeName>
    <alternativeName>
        <fullName evidence="4">Leucyltransferase</fullName>
    </alternativeName>
    <alternativeName>
        <fullName evidence="4">Phenyalanyltransferase</fullName>
    </alternativeName>
</protein>
<comment type="catalytic activity">
    <reaction evidence="4">
        <text>N-terminal L-arginyl-[protein] + L-leucyl-tRNA(Leu) = N-terminal L-leucyl-L-arginyl-[protein] + tRNA(Leu) + H(+)</text>
        <dbReference type="Rhea" id="RHEA:50416"/>
        <dbReference type="Rhea" id="RHEA-COMP:9613"/>
        <dbReference type="Rhea" id="RHEA-COMP:9622"/>
        <dbReference type="Rhea" id="RHEA-COMP:12672"/>
        <dbReference type="Rhea" id="RHEA-COMP:12673"/>
        <dbReference type="ChEBI" id="CHEBI:15378"/>
        <dbReference type="ChEBI" id="CHEBI:64719"/>
        <dbReference type="ChEBI" id="CHEBI:78442"/>
        <dbReference type="ChEBI" id="CHEBI:78494"/>
        <dbReference type="ChEBI" id="CHEBI:133044"/>
        <dbReference type="EC" id="2.3.2.6"/>
    </reaction>
</comment>
<dbReference type="InterPro" id="IPR004616">
    <property type="entry name" value="Leu/Phe-tRNA_Trfase"/>
</dbReference>
<sequence>MHKRLLLLSHIDNLPDPNSALEEPNGLVAISEQLTLKHLKKAYSTGIFPWYSEGEPVMWWSPDPRAVLFVHDYKPNKRFIRFLKASHWRVTFNHAFEQVVRQCAVREEGTWISAEIIKYYTALAKKGMASSVEVWDDEQLIGGLYGIHQGKVFCGESMFSIKSNASKVAFHSMVQEFKLLGGELIDCQILNPHTESLGAIEIPRSEFLYYLKMYQNQDVRF</sequence>
<comment type="caution">
    <text evidence="5">The sequence shown here is derived from an EMBL/GenBank/DDBJ whole genome shotgun (WGS) entry which is preliminary data.</text>
</comment>
<dbReference type="RefSeq" id="WP_385876566.1">
    <property type="nucleotide sequence ID" value="NZ_JBHLXE010000048.1"/>
</dbReference>
<evidence type="ECO:0000313" key="5">
    <source>
        <dbReference type="EMBL" id="MFC0179464.1"/>
    </source>
</evidence>
<evidence type="ECO:0000256" key="3">
    <source>
        <dbReference type="ARBA" id="ARBA00023315"/>
    </source>
</evidence>
<evidence type="ECO:0000256" key="2">
    <source>
        <dbReference type="ARBA" id="ARBA00022679"/>
    </source>
</evidence>
<keyword evidence="6" id="KW-1185">Reference proteome</keyword>
<keyword evidence="1 4" id="KW-0963">Cytoplasm</keyword>
<evidence type="ECO:0000256" key="1">
    <source>
        <dbReference type="ARBA" id="ARBA00022490"/>
    </source>
</evidence>
<dbReference type="InterPro" id="IPR016181">
    <property type="entry name" value="Acyl_CoA_acyltransferase"/>
</dbReference>